<dbReference type="Gene3D" id="3.30.300.130">
    <property type="entry name" value="Fe-S cluster assembly (FSCA)"/>
    <property type="match status" value="1"/>
</dbReference>
<dbReference type="RefSeq" id="WP_310298830.1">
    <property type="nucleotide sequence ID" value="NZ_BAAAPS010000014.1"/>
</dbReference>
<evidence type="ECO:0000313" key="4">
    <source>
        <dbReference type="Proteomes" id="UP001183648"/>
    </source>
</evidence>
<protein>
    <submittedName>
        <fullName evidence="3">Ring-1,2-phenylacetyl-CoA epoxidase subunit PaaD</fullName>
    </submittedName>
</protein>
<gene>
    <name evidence="3" type="ORF">J2S63_000763</name>
</gene>
<dbReference type="PANTHER" id="PTHR42831">
    <property type="entry name" value="FE-S PROTEIN MATURATION AUXILIARY FACTOR YITW"/>
    <property type="match status" value="1"/>
</dbReference>
<evidence type="ECO:0000313" key="3">
    <source>
        <dbReference type="EMBL" id="MDR7361210.1"/>
    </source>
</evidence>
<dbReference type="EMBL" id="JAVDYG010000001">
    <property type="protein sequence ID" value="MDR7361210.1"/>
    <property type="molecule type" value="Genomic_DNA"/>
</dbReference>
<comment type="caution">
    <text evidence="3">The sequence shown here is derived from an EMBL/GenBank/DDBJ whole genome shotgun (WGS) entry which is preliminary data.</text>
</comment>
<dbReference type="InterPro" id="IPR056572">
    <property type="entry name" value="Zn_ribbon_PaaD"/>
</dbReference>
<keyword evidence="4" id="KW-1185">Reference proteome</keyword>
<accession>A0ABU2BRE4</accession>
<reference evidence="3 4" key="1">
    <citation type="submission" date="2023-07" db="EMBL/GenBank/DDBJ databases">
        <title>Sequencing the genomes of 1000 actinobacteria strains.</title>
        <authorList>
            <person name="Klenk H.-P."/>
        </authorList>
    </citation>
    <scope>NUCLEOTIDE SEQUENCE [LARGE SCALE GENOMIC DNA]</scope>
    <source>
        <strain evidence="3 4">DSM 19426</strain>
    </source>
</reference>
<dbReference type="SUPFAM" id="SSF117916">
    <property type="entry name" value="Fe-S cluster assembly (FSCA) domain-like"/>
    <property type="match status" value="1"/>
</dbReference>
<dbReference type="PANTHER" id="PTHR42831:SF3">
    <property type="entry name" value="1,2-PHENYLACETYL-COA EPOXIDASE, SUBUNIT D-RELATED"/>
    <property type="match status" value="1"/>
</dbReference>
<dbReference type="InterPro" id="IPR002744">
    <property type="entry name" value="MIP18-like"/>
</dbReference>
<dbReference type="Proteomes" id="UP001183648">
    <property type="component" value="Unassembled WGS sequence"/>
</dbReference>
<sequence>MSDVRAAVAAVPDPEMPMLTLADLGVLRSVEVSGSTAVVTLTPTYSGCPAMAEIKADVRATVEALGLRAEIRTRLSPPWSSDWITPAGRAALAEAGVAPPGPAGTVSLGLPAVLPVHATCPRCGSIDTRLTSAFGPTACTTLHTCSACGEPFEKVREQ</sequence>
<dbReference type="Pfam" id="PF23451">
    <property type="entry name" value="Zn_ribbon_PaaD"/>
    <property type="match status" value="1"/>
</dbReference>
<dbReference type="InterPro" id="IPR011883">
    <property type="entry name" value="PaaD-like"/>
</dbReference>
<dbReference type="InterPro" id="IPR034904">
    <property type="entry name" value="FSCA_dom_sf"/>
</dbReference>
<feature type="domain" description="MIP18 family-like" evidence="1">
    <location>
        <begin position="3"/>
        <end position="67"/>
    </location>
</feature>
<feature type="domain" description="PaaD zinc beta ribbon" evidence="2">
    <location>
        <begin position="117"/>
        <end position="155"/>
    </location>
</feature>
<dbReference type="Pfam" id="PF01883">
    <property type="entry name" value="FeS_assembly_P"/>
    <property type="match status" value="1"/>
</dbReference>
<dbReference type="NCBIfam" id="TIGR02159">
    <property type="entry name" value="PA_CoA_Oxy4"/>
    <property type="match status" value="1"/>
</dbReference>
<organism evidence="3 4">
    <name type="scientific">Nocardioides marmoribigeumensis</name>
    <dbReference type="NCBI Taxonomy" id="433649"/>
    <lineage>
        <taxon>Bacteria</taxon>
        <taxon>Bacillati</taxon>
        <taxon>Actinomycetota</taxon>
        <taxon>Actinomycetes</taxon>
        <taxon>Propionibacteriales</taxon>
        <taxon>Nocardioidaceae</taxon>
        <taxon>Nocardioides</taxon>
    </lineage>
</organism>
<dbReference type="InterPro" id="IPR052339">
    <property type="entry name" value="Fe-S_Maturation_MIP18"/>
</dbReference>
<evidence type="ECO:0000259" key="1">
    <source>
        <dbReference type="Pfam" id="PF01883"/>
    </source>
</evidence>
<name>A0ABU2BRE4_9ACTN</name>
<evidence type="ECO:0000259" key="2">
    <source>
        <dbReference type="Pfam" id="PF23451"/>
    </source>
</evidence>
<proteinExistence type="predicted"/>